<name>A0A642V0L0_9ASCO</name>
<dbReference type="SUPFAM" id="SSF52540">
    <property type="entry name" value="P-loop containing nucleoside triphosphate hydrolases"/>
    <property type="match status" value="1"/>
</dbReference>
<evidence type="ECO:0000313" key="5">
    <source>
        <dbReference type="EMBL" id="KAA8909223.1"/>
    </source>
</evidence>
<dbReference type="InterPro" id="IPR001650">
    <property type="entry name" value="Helicase_C-like"/>
</dbReference>
<dbReference type="CDD" id="cd18793">
    <property type="entry name" value="SF2_C_SNF"/>
    <property type="match status" value="1"/>
</dbReference>
<gene>
    <name evidence="5" type="ORF">TRICI_004594</name>
</gene>
<dbReference type="PANTHER" id="PTHR45626:SF22">
    <property type="entry name" value="DNA REPAIR PROTEIN RAD5"/>
    <property type="match status" value="1"/>
</dbReference>
<dbReference type="GO" id="GO:0005634">
    <property type="term" value="C:nucleus"/>
    <property type="evidence" value="ECO:0007669"/>
    <property type="project" value="TreeGrafter"/>
</dbReference>
<dbReference type="GO" id="GO:0006281">
    <property type="term" value="P:DNA repair"/>
    <property type="evidence" value="ECO:0007669"/>
    <property type="project" value="TreeGrafter"/>
</dbReference>
<dbReference type="PANTHER" id="PTHR45626">
    <property type="entry name" value="TRANSCRIPTION TERMINATION FACTOR 2-RELATED"/>
    <property type="match status" value="1"/>
</dbReference>
<sequence length="205" mass="23611">MDAIFQVVRRPKGDSGEVEVVLKRYRGKGQSTKVKALINHLRPLYMSREEKRPIKVVVFSQFTSFLDKIQDELSIEGFNLLRFDGSMNQKSRADVLETFKQTEDSCIMLLSLKAGGVGLNLVCANRAYLMDPWWSYAVESQAIDRIHRMGQSSEVQIVRFIVEGSVEERMLKIQDRKKFLATTLGLSEEDKRAQRLEDIKTLFEM</sequence>
<keyword evidence="1" id="KW-0547">Nucleotide-binding</keyword>
<evidence type="ECO:0000256" key="3">
    <source>
        <dbReference type="ARBA" id="ARBA00022840"/>
    </source>
</evidence>
<feature type="domain" description="Helicase C-terminal" evidence="4">
    <location>
        <begin position="40"/>
        <end position="197"/>
    </location>
</feature>
<keyword evidence="6" id="KW-1185">Reference proteome</keyword>
<keyword evidence="2" id="KW-0378">Hydrolase</keyword>
<dbReference type="SMART" id="SM00490">
    <property type="entry name" value="HELICc"/>
    <property type="match status" value="1"/>
</dbReference>
<dbReference type="GO" id="GO:0005524">
    <property type="term" value="F:ATP binding"/>
    <property type="evidence" value="ECO:0007669"/>
    <property type="project" value="UniProtKB-KW"/>
</dbReference>
<dbReference type="Gene3D" id="3.40.50.300">
    <property type="entry name" value="P-loop containing nucleotide triphosphate hydrolases"/>
    <property type="match status" value="1"/>
</dbReference>
<proteinExistence type="predicted"/>
<evidence type="ECO:0000256" key="2">
    <source>
        <dbReference type="ARBA" id="ARBA00022801"/>
    </source>
</evidence>
<keyword evidence="3" id="KW-0067">ATP-binding</keyword>
<dbReference type="PROSITE" id="PS51194">
    <property type="entry name" value="HELICASE_CTER"/>
    <property type="match status" value="1"/>
</dbReference>
<dbReference type="InterPro" id="IPR050628">
    <property type="entry name" value="SNF2_RAD54_helicase_TF"/>
</dbReference>
<dbReference type="OrthoDB" id="2801544at2759"/>
<dbReference type="GO" id="GO:0008094">
    <property type="term" value="F:ATP-dependent activity, acting on DNA"/>
    <property type="evidence" value="ECO:0007669"/>
    <property type="project" value="TreeGrafter"/>
</dbReference>
<dbReference type="AlphaFoldDB" id="A0A642V0L0"/>
<protein>
    <recommendedName>
        <fullName evidence="4">Helicase C-terminal domain-containing protein</fullName>
    </recommendedName>
</protein>
<dbReference type="Proteomes" id="UP000761534">
    <property type="component" value="Unassembled WGS sequence"/>
</dbReference>
<dbReference type="VEuPathDB" id="FungiDB:TRICI_004594"/>
<accession>A0A642V0L0</accession>
<dbReference type="InterPro" id="IPR027417">
    <property type="entry name" value="P-loop_NTPase"/>
</dbReference>
<comment type="caution">
    <text evidence="5">The sequence shown here is derived from an EMBL/GenBank/DDBJ whole genome shotgun (WGS) entry which is preliminary data.</text>
</comment>
<dbReference type="Pfam" id="PF00271">
    <property type="entry name" value="Helicase_C"/>
    <property type="match status" value="1"/>
</dbReference>
<organism evidence="5 6">
    <name type="scientific">Trichomonascus ciferrii</name>
    <dbReference type="NCBI Taxonomy" id="44093"/>
    <lineage>
        <taxon>Eukaryota</taxon>
        <taxon>Fungi</taxon>
        <taxon>Dikarya</taxon>
        <taxon>Ascomycota</taxon>
        <taxon>Saccharomycotina</taxon>
        <taxon>Dipodascomycetes</taxon>
        <taxon>Dipodascales</taxon>
        <taxon>Trichomonascaceae</taxon>
        <taxon>Trichomonascus</taxon>
        <taxon>Trichomonascus ciferrii complex</taxon>
    </lineage>
</organism>
<evidence type="ECO:0000259" key="4">
    <source>
        <dbReference type="PROSITE" id="PS51194"/>
    </source>
</evidence>
<evidence type="ECO:0000313" key="6">
    <source>
        <dbReference type="Proteomes" id="UP000761534"/>
    </source>
</evidence>
<reference evidence="5" key="1">
    <citation type="journal article" date="2019" name="G3 (Bethesda)">
        <title>Genome Assemblies of Two Rare Opportunistic Yeast Pathogens: Diutina rugosa (syn. Candida rugosa) and Trichomonascus ciferrii (syn. Candida ciferrii).</title>
        <authorList>
            <person name="Mixao V."/>
            <person name="Saus E."/>
            <person name="Hansen A.P."/>
            <person name="Lass-Florl C."/>
            <person name="Gabaldon T."/>
        </authorList>
    </citation>
    <scope>NUCLEOTIDE SEQUENCE</scope>
    <source>
        <strain evidence="5">CBS 4856</strain>
    </source>
</reference>
<dbReference type="GO" id="GO:0016787">
    <property type="term" value="F:hydrolase activity"/>
    <property type="evidence" value="ECO:0007669"/>
    <property type="project" value="UniProtKB-KW"/>
</dbReference>
<dbReference type="EMBL" id="SWFS01000346">
    <property type="protein sequence ID" value="KAA8909223.1"/>
    <property type="molecule type" value="Genomic_DNA"/>
</dbReference>
<evidence type="ECO:0000256" key="1">
    <source>
        <dbReference type="ARBA" id="ARBA00022741"/>
    </source>
</evidence>
<dbReference type="InterPro" id="IPR049730">
    <property type="entry name" value="SNF2/RAD54-like_C"/>
</dbReference>